<evidence type="ECO:0000256" key="1">
    <source>
        <dbReference type="SAM" id="Phobius"/>
    </source>
</evidence>
<keyword evidence="1" id="KW-1133">Transmembrane helix</keyword>
<name>A0A1M4W2E4_9FIRM</name>
<feature type="transmembrane region" description="Helical" evidence="1">
    <location>
        <begin position="6"/>
        <end position="28"/>
    </location>
</feature>
<evidence type="ECO:0008006" key="4">
    <source>
        <dbReference type="Google" id="ProtNLM"/>
    </source>
</evidence>
<dbReference type="OrthoDB" id="1953500at2"/>
<dbReference type="InterPro" id="IPR021338">
    <property type="entry name" value="DUF2953"/>
</dbReference>
<evidence type="ECO:0000313" key="3">
    <source>
        <dbReference type="Proteomes" id="UP000184196"/>
    </source>
</evidence>
<organism evidence="2 3">
    <name type="scientific">Desulfofundulus australicus DSM 11792</name>
    <dbReference type="NCBI Taxonomy" id="1121425"/>
    <lineage>
        <taxon>Bacteria</taxon>
        <taxon>Bacillati</taxon>
        <taxon>Bacillota</taxon>
        <taxon>Clostridia</taxon>
        <taxon>Eubacteriales</taxon>
        <taxon>Peptococcaceae</taxon>
        <taxon>Desulfofundulus</taxon>
    </lineage>
</organism>
<keyword evidence="3" id="KW-1185">Reference proteome</keyword>
<keyword evidence="1" id="KW-0472">Membrane</keyword>
<dbReference type="RefSeq" id="WP_073163354.1">
    <property type="nucleotide sequence ID" value="NZ_FQUW01000008.1"/>
</dbReference>
<sequence>MWLWWLVVIFLLLMALFTIIPLKLEFYYCRRGHDRRLLLVIRTWFNIKYQLLPGKNPDGQVSLISSGRLVECIRLGLEIWPALKFLLRRTRLCRLEWRTLVGLPDAAHTGMVVGGLWSLKGTVLTVLYRLVSKKSTLPEVAVLPHFTGSSFGLLIHCIFTFRLGHIMVTAVKLACLTGRQGLKRILSFIDSFKG</sequence>
<dbReference type="Pfam" id="PF11167">
    <property type="entry name" value="DUF2953"/>
    <property type="match status" value="1"/>
</dbReference>
<keyword evidence="1" id="KW-0812">Transmembrane</keyword>
<reference evidence="3" key="1">
    <citation type="submission" date="2016-11" db="EMBL/GenBank/DDBJ databases">
        <authorList>
            <person name="Varghese N."/>
            <person name="Submissions S."/>
        </authorList>
    </citation>
    <scope>NUCLEOTIDE SEQUENCE [LARGE SCALE GENOMIC DNA]</scope>
    <source>
        <strain evidence="3">DSM 11792</strain>
    </source>
</reference>
<dbReference type="EMBL" id="FQUW01000008">
    <property type="protein sequence ID" value="SHE75320.1"/>
    <property type="molecule type" value="Genomic_DNA"/>
</dbReference>
<gene>
    <name evidence="2" type="ORF">SAMN02745218_00789</name>
</gene>
<accession>A0A1M4W2E4</accession>
<protein>
    <recommendedName>
        <fullName evidence="4">DUF2953 domain-containing protein</fullName>
    </recommendedName>
</protein>
<proteinExistence type="predicted"/>
<dbReference type="Proteomes" id="UP000184196">
    <property type="component" value="Unassembled WGS sequence"/>
</dbReference>
<evidence type="ECO:0000313" key="2">
    <source>
        <dbReference type="EMBL" id="SHE75320.1"/>
    </source>
</evidence>
<dbReference type="AlphaFoldDB" id="A0A1M4W2E4"/>